<dbReference type="GO" id="GO:0046872">
    <property type="term" value="F:metal ion binding"/>
    <property type="evidence" value="ECO:0007669"/>
    <property type="project" value="UniProtKB-KW"/>
</dbReference>
<dbReference type="Proteomes" id="UP000178493">
    <property type="component" value="Unassembled WGS sequence"/>
</dbReference>
<dbReference type="SUPFAM" id="SSF51735">
    <property type="entry name" value="NAD(P)-binding Rossmann-fold domains"/>
    <property type="match status" value="1"/>
</dbReference>
<dbReference type="GO" id="GO:0016616">
    <property type="term" value="F:oxidoreductase activity, acting on the CH-OH group of donors, NAD or NADP as acceptor"/>
    <property type="evidence" value="ECO:0007669"/>
    <property type="project" value="InterPro"/>
</dbReference>
<accession>A0A1G1W8H4</accession>
<dbReference type="InterPro" id="IPR036291">
    <property type="entry name" value="NAD(P)-bd_dom_sf"/>
</dbReference>
<evidence type="ECO:0000256" key="7">
    <source>
        <dbReference type="RuleBase" id="RU003427"/>
    </source>
</evidence>
<dbReference type="CDD" id="cd05311">
    <property type="entry name" value="NAD_bind_2_malic_enz"/>
    <property type="match status" value="1"/>
</dbReference>
<evidence type="ECO:0000259" key="8">
    <source>
        <dbReference type="SMART" id="SM00919"/>
    </source>
</evidence>
<sequence>MDFYQKALKSARKLPGKIEITSKIKIKNRNDLSTYYTPGVAALSLKIAKSKDKVFDFTNKGNCVAVVSDGSSVLGLGDIGPEAALPVMEGKCLLFKELAGIDAFPIVLGTKNVDETASAIKLIAPSFGGINLEDIAAPHCFELEERLQDVGIPVFHDDQHGTATVVLAALINSLKVVGKKMAEIKIVIYGAGAAGIATAKLIQPGCLVMVDSRGPINKNRKDLNRYKREVTEFKNYCQAGSLEAAFEAADVFIGVSGRGKLAPELIRLMNPKPIIFALSNPNPEILPREAKGAGAAIVATGRSDFPNQINNILAFPGIFRGALDARAKRIDLKMKLKTAYTLAGMIGKPSPEKILPLPLDKNVVKTISKAIVDL</sequence>
<dbReference type="SMART" id="SM01274">
    <property type="entry name" value="malic"/>
    <property type="match status" value="1"/>
</dbReference>
<evidence type="ECO:0000256" key="2">
    <source>
        <dbReference type="ARBA" id="ARBA00008785"/>
    </source>
</evidence>
<gene>
    <name evidence="10" type="ORF">A2126_00980</name>
</gene>
<dbReference type="InterPro" id="IPR012302">
    <property type="entry name" value="Malic_NAD-bd"/>
</dbReference>
<dbReference type="SMART" id="SM00919">
    <property type="entry name" value="Malic_M"/>
    <property type="match status" value="1"/>
</dbReference>
<keyword evidence="4" id="KW-0560">Oxidoreductase</keyword>
<reference evidence="10 11" key="1">
    <citation type="journal article" date="2016" name="Nat. Commun.">
        <title>Thousands of microbial genomes shed light on interconnected biogeochemical processes in an aquifer system.</title>
        <authorList>
            <person name="Anantharaman K."/>
            <person name="Brown C.T."/>
            <person name="Hug L.A."/>
            <person name="Sharon I."/>
            <person name="Castelle C.J."/>
            <person name="Probst A.J."/>
            <person name="Thomas B.C."/>
            <person name="Singh A."/>
            <person name="Wilkins M.J."/>
            <person name="Karaoz U."/>
            <person name="Brodie E.L."/>
            <person name="Williams K.H."/>
            <person name="Hubbard S.S."/>
            <person name="Banfield J.F."/>
        </authorList>
    </citation>
    <scope>NUCLEOTIDE SEQUENCE [LARGE SCALE GENOMIC DNA]</scope>
</reference>
<dbReference type="Pfam" id="PF00390">
    <property type="entry name" value="malic"/>
    <property type="match status" value="1"/>
</dbReference>
<evidence type="ECO:0000256" key="5">
    <source>
        <dbReference type="PIRSR" id="PIRSR000106-2"/>
    </source>
</evidence>
<keyword evidence="3 6" id="KW-0479">Metal-binding</keyword>
<evidence type="ECO:0000313" key="11">
    <source>
        <dbReference type="Proteomes" id="UP000178493"/>
    </source>
</evidence>
<feature type="binding site" evidence="5">
    <location>
        <position position="310"/>
    </location>
    <ligand>
        <name>(S)-malate</name>
        <dbReference type="ChEBI" id="CHEBI:15589"/>
    </ligand>
</feature>
<dbReference type="InterPro" id="IPR012301">
    <property type="entry name" value="Malic_N_dom"/>
</dbReference>
<dbReference type="PANTHER" id="PTHR43237">
    <property type="entry name" value="NADP-DEPENDENT MALIC ENZYME"/>
    <property type="match status" value="1"/>
</dbReference>
<dbReference type="AlphaFoldDB" id="A0A1G1W8H4"/>
<dbReference type="GO" id="GO:0051287">
    <property type="term" value="F:NAD binding"/>
    <property type="evidence" value="ECO:0007669"/>
    <property type="project" value="InterPro"/>
</dbReference>
<evidence type="ECO:0000256" key="6">
    <source>
        <dbReference type="PIRSR" id="PIRSR000106-3"/>
    </source>
</evidence>
<feature type="domain" description="Malic enzyme NAD-binding" evidence="8">
    <location>
        <begin position="159"/>
        <end position="372"/>
    </location>
</feature>
<dbReference type="PIRSF" id="PIRSF000106">
    <property type="entry name" value="ME"/>
    <property type="match status" value="1"/>
</dbReference>
<evidence type="ECO:0000256" key="1">
    <source>
        <dbReference type="ARBA" id="ARBA00001936"/>
    </source>
</evidence>
<feature type="binding site" evidence="5">
    <location>
        <position position="280"/>
    </location>
    <ligand>
        <name>(S)-malate</name>
        <dbReference type="ChEBI" id="CHEBI:15589"/>
    </ligand>
</feature>
<name>A0A1G1W8H4_9BACT</name>
<protein>
    <submittedName>
        <fullName evidence="10">Malate dehydrogenase</fullName>
    </submittedName>
</protein>
<dbReference type="PRINTS" id="PR00072">
    <property type="entry name" value="MALOXRDTASE"/>
</dbReference>
<evidence type="ECO:0000256" key="4">
    <source>
        <dbReference type="ARBA" id="ARBA00023002"/>
    </source>
</evidence>
<dbReference type="Gene3D" id="3.40.50.10380">
    <property type="entry name" value="Malic enzyme, N-terminal domain"/>
    <property type="match status" value="1"/>
</dbReference>
<dbReference type="PANTHER" id="PTHR43237:SF4">
    <property type="entry name" value="NADP-DEPENDENT MALIC ENZYME"/>
    <property type="match status" value="1"/>
</dbReference>
<dbReference type="InterPro" id="IPR046346">
    <property type="entry name" value="Aminoacid_DH-like_N_sf"/>
</dbReference>
<dbReference type="InterPro" id="IPR015884">
    <property type="entry name" value="Malic_enzyme_CS"/>
</dbReference>
<comment type="similarity">
    <text evidence="2 7">Belongs to the malic enzymes family.</text>
</comment>
<organism evidence="10 11">
    <name type="scientific">Candidatus Woykebacteria bacterium GWB1_45_5</name>
    <dbReference type="NCBI Taxonomy" id="1802592"/>
    <lineage>
        <taxon>Bacteria</taxon>
        <taxon>Candidatus Woykeibacteriota</taxon>
    </lineage>
</organism>
<dbReference type="InterPro" id="IPR051674">
    <property type="entry name" value="Malate_Decarboxylase"/>
</dbReference>
<evidence type="ECO:0000313" key="10">
    <source>
        <dbReference type="EMBL" id="OGY23983.1"/>
    </source>
</evidence>
<feature type="binding site" evidence="6">
    <location>
        <position position="158"/>
    </location>
    <ligand>
        <name>a divalent metal cation</name>
        <dbReference type="ChEBI" id="CHEBI:60240"/>
    </ligand>
</feature>
<comment type="cofactor">
    <cofactor evidence="6">
        <name>Mg(2+)</name>
        <dbReference type="ChEBI" id="CHEBI:18420"/>
    </cofactor>
    <cofactor evidence="6">
        <name>Mn(2+)</name>
        <dbReference type="ChEBI" id="CHEBI:29035"/>
    </cofactor>
    <text evidence="6">Divalent metal cations. Prefers magnesium or manganese.</text>
</comment>
<evidence type="ECO:0000256" key="3">
    <source>
        <dbReference type="ARBA" id="ARBA00022723"/>
    </source>
</evidence>
<dbReference type="Gene3D" id="3.40.50.720">
    <property type="entry name" value="NAD(P)-binding Rossmann-like Domain"/>
    <property type="match status" value="1"/>
</dbReference>
<dbReference type="Pfam" id="PF03949">
    <property type="entry name" value="Malic_M"/>
    <property type="match status" value="1"/>
</dbReference>
<dbReference type="PROSITE" id="PS00331">
    <property type="entry name" value="MALIC_ENZYMES"/>
    <property type="match status" value="1"/>
</dbReference>
<dbReference type="EMBL" id="MHCO01000023">
    <property type="protein sequence ID" value="OGY23983.1"/>
    <property type="molecule type" value="Genomic_DNA"/>
</dbReference>
<feature type="binding site" evidence="6">
    <location>
        <position position="133"/>
    </location>
    <ligand>
        <name>a divalent metal cation</name>
        <dbReference type="ChEBI" id="CHEBI:60240"/>
    </ligand>
</feature>
<dbReference type="InterPro" id="IPR037062">
    <property type="entry name" value="Malic_N_dom_sf"/>
</dbReference>
<dbReference type="InterPro" id="IPR045213">
    <property type="entry name" value="Malic_NAD-bd_bact_type"/>
</dbReference>
<dbReference type="InterPro" id="IPR001891">
    <property type="entry name" value="Malic_OxRdtase"/>
</dbReference>
<comment type="caution">
    <text evidence="10">The sequence shown here is derived from an EMBL/GenBank/DDBJ whole genome shotgun (WGS) entry which is preliminary data.</text>
</comment>
<feature type="binding site" evidence="6">
    <location>
        <position position="134"/>
    </location>
    <ligand>
        <name>a divalent metal cation</name>
        <dbReference type="ChEBI" id="CHEBI:60240"/>
    </ligand>
</feature>
<dbReference type="GO" id="GO:0004470">
    <property type="term" value="F:malic enzyme activity"/>
    <property type="evidence" value="ECO:0007669"/>
    <property type="project" value="InterPro"/>
</dbReference>
<dbReference type="SUPFAM" id="SSF53223">
    <property type="entry name" value="Aminoacid dehydrogenase-like, N-terminal domain"/>
    <property type="match status" value="1"/>
</dbReference>
<comment type="cofactor">
    <cofactor evidence="1">
        <name>Mn(2+)</name>
        <dbReference type="ChEBI" id="CHEBI:29035"/>
    </cofactor>
</comment>
<evidence type="ECO:0000259" key="9">
    <source>
        <dbReference type="SMART" id="SM01274"/>
    </source>
</evidence>
<feature type="domain" description="Malic enzyme N-terminal" evidence="9">
    <location>
        <begin position="15"/>
        <end position="148"/>
    </location>
</feature>
<proteinExistence type="inferred from homology"/>